<organism evidence="1 2">
    <name type="scientific">Deminuibacter soli</name>
    <dbReference type="NCBI Taxonomy" id="2291815"/>
    <lineage>
        <taxon>Bacteria</taxon>
        <taxon>Pseudomonadati</taxon>
        <taxon>Bacteroidota</taxon>
        <taxon>Chitinophagia</taxon>
        <taxon>Chitinophagales</taxon>
        <taxon>Chitinophagaceae</taxon>
        <taxon>Deminuibacter</taxon>
    </lineage>
</organism>
<evidence type="ECO:0008006" key="3">
    <source>
        <dbReference type="Google" id="ProtNLM"/>
    </source>
</evidence>
<proteinExistence type="predicted"/>
<dbReference type="OrthoDB" id="681079at2"/>
<protein>
    <recommendedName>
        <fullName evidence="3">RHS repeat-associated core domain-containing protein</fullName>
    </recommendedName>
</protein>
<keyword evidence="2" id="KW-1185">Reference proteome</keyword>
<evidence type="ECO:0000313" key="1">
    <source>
        <dbReference type="EMBL" id="RFM27654.1"/>
    </source>
</evidence>
<reference evidence="1 2" key="1">
    <citation type="submission" date="2018-08" db="EMBL/GenBank/DDBJ databases">
        <title>Chitinophagaceae sp. K23C18032701, a novel bacterium isolated from forest soil.</title>
        <authorList>
            <person name="Wang C."/>
        </authorList>
    </citation>
    <scope>NUCLEOTIDE SEQUENCE [LARGE SCALE GENOMIC DNA]</scope>
    <source>
        <strain evidence="1 2">K23C18032701</strain>
    </source>
</reference>
<accession>A0A3E1NIK6</accession>
<dbReference type="EMBL" id="QTJU01000004">
    <property type="protein sequence ID" value="RFM27654.1"/>
    <property type="molecule type" value="Genomic_DNA"/>
</dbReference>
<gene>
    <name evidence="1" type="ORF">DXN05_13155</name>
</gene>
<sequence>MPYNLSTPATRISINKLEKRVAEGSKTTTTDYLGGFIYENNQLQFFSQEEGRIRVLRDGSGVQTGYAYDYFLKDHLGNTRTVLTDEFTSQRYLATVEPQYRTTEQQLFNDQLAQTARNKSEIPWF</sequence>
<dbReference type="Gene3D" id="2.180.10.10">
    <property type="entry name" value="RHS repeat-associated core"/>
    <property type="match status" value="1"/>
</dbReference>
<evidence type="ECO:0000313" key="2">
    <source>
        <dbReference type="Proteomes" id="UP000261284"/>
    </source>
</evidence>
<comment type="caution">
    <text evidence="1">The sequence shown here is derived from an EMBL/GenBank/DDBJ whole genome shotgun (WGS) entry which is preliminary data.</text>
</comment>
<dbReference type="AlphaFoldDB" id="A0A3E1NIK6"/>
<dbReference type="Proteomes" id="UP000261284">
    <property type="component" value="Unassembled WGS sequence"/>
</dbReference>
<name>A0A3E1NIK6_9BACT</name>
<dbReference type="RefSeq" id="WP_116847733.1">
    <property type="nucleotide sequence ID" value="NZ_QTJU01000004.1"/>
</dbReference>